<keyword evidence="3" id="KW-1185">Reference proteome</keyword>
<dbReference type="GO" id="GO:0016491">
    <property type="term" value="F:oxidoreductase activity"/>
    <property type="evidence" value="ECO:0007669"/>
    <property type="project" value="InterPro"/>
</dbReference>
<protein>
    <recommendedName>
        <fullName evidence="1">NADP-dependent oxidoreductase domain-containing protein</fullName>
    </recommendedName>
</protein>
<accession>A0A1V2H8L8</accession>
<feature type="domain" description="NADP-dependent oxidoreductase" evidence="1">
    <location>
        <begin position="1"/>
        <end position="177"/>
    </location>
</feature>
<gene>
    <name evidence="2" type="ORF">BKE38_01110</name>
</gene>
<sequence length="270" mass="28164">MGLGCSRLGSTLGGARGEAATRLLRHALERGVTLFDTADIYGQGESERLIGAAFAADRDRVTIVTKAGQRFTQAQRAVTLVKRPLGMLARALPGLKRGIAARRAAPLPRDYSPAHLQRSIEASLKRLRTERIDLFLLHSPDAAAIAAGQGIGMLEGLRQAGKLGGWGISVDDVEAGRAALRLAGLAGLQIPLELAPALRPEIAAFTGRGGRLLLRELFAGQASDPAHRGAAIAAALAWPGATALIGTTSANHLDEALGHAAAAGWHRRSA</sequence>
<reference evidence="2 3" key="1">
    <citation type="submission" date="2016-10" db="EMBL/GenBank/DDBJ databases">
        <title>Draft Genome sequence of Roseomonas sp. strain M3.</title>
        <authorList>
            <person name="Subhash Y."/>
            <person name="Lee S."/>
        </authorList>
    </citation>
    <scope>NUCLEOTIDE SEQUENCE [LARGE SCALE GENOMIC DNA]</scope>
    <source>
        <strain evidence="2 3">M3</strain>
    </source>
</reference>
<dbReference type="Proteomes" id="UP000188879">
    <property type="component" value="Unassembled WGS sequence"/>
</dbReference>
<dbReference type="Pfam" id="PF00248">
    <property type="entry name" value="Aldo_ket_red"/>
    <property type="match status" value="1"/>
</dbReference>
<proteinExistence type="predicted"/>
<dbReference type="SUPFAM" id="SSF51430">
    <property type="entry name" value="NAD(P)-linked oxidoreductase"/>
    <property type="match status" value="1"/>
</dbReference>
<dbReference type="OrthoDB" id="9773828at2"/>
<dbReference type="GO" id="GO:0005829">
    <property type="term" value="C:cytosol"/>
    <property type="evidence" value="ECO:0007669"/>
    <property type="project" value="TreeGrafter"/>
</dbReference>
<name>A0A1V2H8L8_9PROT</name>
<dbReference type="InterPro" id="IPR023210">
    <property type="entry name" value="NADP_OxRdtase_dom"/>
</dbReference>
<evidence type="ECO:0000259" key="1">
    <source>
        <dbReference type="Pfam" id="PF00248"/>
    </source>
</evidence>
<dbReference type="InterPro" id="IPR036812">
    <property type="entry name" value="NAD(P)_OxRdtase_dom_sf"/>
</dbReference>
<dbReference type="PANTHER" id="PTHR42686:SF1">
    <property type="entry name" value="GH17980P-RELATED"/>
    <property type="match status" value="1"/>
</dbReference>
<organism evidence="2 3">
    <name type="scientific">Teichococcus deserti</name>
    <dbReference type="NCBI Taxonomy" id="1817963"/>
    <lineage>
        <taxon>Bacteria</taxon>
        <taxon>Pseudomonadati</taxon>
        <taxon>Pseudomonadota</taxon>
        <taxon>Alphaproteobacteria</taxon>
        <taxon>Acetobacterales</taxon>
        <taxon>Roseomonadaceae</taxon>
        <taxon>Roseomonas</taxon>
    </lineage>
</organism>
<dbReference type="AlphaFoldDB" id="A0A1V2H8L8"/>
<dbReference type="PANTHER" id="PTHR42686">
    <property type="entry name" value="GH17980P-RELATED"/>
    <property type="match status" value="1"/>
</dbReference>
<evidence type="ECO:0000313" key="3">
    <source>
        <dbReference type="Proteomes" id="UP000188879"/>
    </source>
</evidence>
<dbReference type="EMBL" id="MLCO01000007">
    <property type="protein sequence ID" value="ONG58959.1"/>
    <property type="molecule type" value="Genomic_DNA"/>
</dbReference>
<dbReference type="Gene3D" id="3.20.20.100">
    <property type="entry name" value="NADP-dependent oxidoreductase domain"/>
    <property type="match status" value="1"/>
</dbReference>
<dbReference type="InterPro" id="IPR020471">
    <property type="entry name" value="AKR"/>
</dbReference>
<comment type="caution">
    <text evidence="2">The sequence shown here is derived from an EMBL/GenBank/DDBJ whole genome shotgun (WGS) entry which is preliminary data.</text>
</comment>
<evidence type="ECO:0000313" key="2">
    <source>
        <dbReference type="EMBL" id="ONG58959.1"/>
    </source>
</evidence>